<name>A0A7J7TEZ3_RHIFE</name>
<evidence type="ECO:0000313" key="6">
    <source>
        <dbReference type="Proteomes" id="UP000585614"/>
    </source>
</evidence>
<evidence type="ECO:0000313" key="5">
    <source>
        <dbReference type="EMBL" id="KAF6298943.1"/>
    </source>
</evidence>
<gene>
    <name evidence="5" type="ORF">mRhiFer1_008969</name>
</gene>
<evidence type="ECO:0000256" key="1">
    <source>
        <dbReference type="SAM" id="Coils"/>
    </source>
</evidence>
<feature type="transmembrane region" description="Helical" evidence="3">
    <location>
        <begin position="700"/>
        <end position="720"/>
    </location>
</feature>
<dbReference type="PANTHER" id="PTHR23045">
    <property type="entry name" value="LEUCINE-RICH REPEAT-CONTAINING PROTEIN 37A"/>
    <property type="match status" value="1"/>
</dbReference>
<proteinExistence type="predicted"/>
<keyword evidence="1" id="KW-0175">Coiled coil</keyword>
<feature type="compositionally biased region" description="Basic and acidic residues" evidence="2">
    <location>
        <begin position="680"/>
        <end position="690"/>
    </location>
</feature>
<dbReference type="Pfam" id="PF14914">
    <property type="entry name" value="LRRC37AB_C"/>
    <property type="match status" value="1"/>
</dbReference>
<organism evidence="5 6">
    <name type="scientific">Rhinolophus ferrumequinum</name>
    <name type="common">Greater horseshoe bat</name>
    <dbReference type="NCBI Taxonomy" id="59479"/>
    <lineage>
        <taxon>Eukaryota</taxon>
        <taxon>Metazoa</taxon>
        <taxon>Chordata</taxon>
        <taxon>Craniata</taxon>
        <taxon>Vertebrata</taxon>
        <taxon>Euteleostomi</taxon>
        <taxon>Mammalia</taxon>
        <taxon>Eutheria</taxon>
        <taxon>Laurasiatheria</taxon>
        <taxon>Chiroptera</taxon>
        <taxon>Yinpterochiroptera</taxon>
        <taxon>Rhinolophoidea</taxon>
        <taxon>Rhinolophidae</taxon>
        <taxon>Rhinolophinae</taxon>
        <taxon>Rhinolophus</taxon>
    </lineage>
</organism>
<dbReference type="InterPro" id="IPR029423">
    <property type="entry name" value="LRRC37AB_C"/>
</dbReference>
<reference evidence="5 6" key="1">
    <citation type="journal article" date="2020" name="Nature">
        <title>Six reference-quality genomes reveal evolution of bat adaptations.</title>
        <authorList>
            <person name="Jebb D."/>
            <person name="Huang Z."/>
            <person name="Pippel M."/>
            <person name="Hughes G.M."/>
            <person name="Lavrichenko K."/>
            <person name="Devanna P."/>
            <person name="Winkler S."/>
            <person name="Jermiin L.S."/>
            <person name="Skirmuntt E.C."/>
            <person name="Katzourakis A."/>
            <person name="Burkitt-Gray L."/>
            <person name="Ray D.A."/>
            <person name="Sullivan K.A.M."/>
            <person name="Roscito J.G."/>
            <person name="Kirilenko B.M."/>
            <person name="Davalos L.M."/>
            <person name="Corthals A.P."/>
            <person name="Power M.L."/>
            <person name="Jones G."/>
            <person name="Ransome R.D."/>
            <person name="Dechmann D.K.N."/>
            <person name="Locatelli A.G."/>
            <person name="Puechmaille S.J."/>
            <person name="Fedrigo O."/>
            <person name="Jarvis E.D."/>
            <person name="Hiller M."/>
            <person name="Vernes S.C."/>
            <person name="Myers E.W."/>
            <person name="Teeling E.C."/>
        </authorList>
    </citation>
    <scope>NUCLEOTIDE SEQUENCE [LARGE SCALE GENOMIC DNA]</scope>
    <source>
        <strain evidence="5">MRhiFer1</strain>
        <tissue evidence="5">Lung</tissue>
    </source>
</reference>
<dbReference type="SUPFAM" id="SSF52058">
    <property type="entry name" value="L domain-like"/>
    <property type="match status" value="1"/>
</dbReference>
<dbReference type="EMBL" id="JACAGC010000020">
    <property type="protein sequence ID" value="KAF6298943.1"/>
    <property type="molecule type" value="Genomic_DNA"/>
</dbReference>
<keyword evidence="3" id="KW-1133">Transmembrane helix</keyword>
<sequence length="818" mass="92668">MLQRLILDRNPLTTVEDSYLLKLPALRYLDMGRTQVSLTTVESVLMMSLQLEKLILPIRTTCCLCPFKSDIEVVCKTVKLHCDTECLTDITHCDGEVSVGNAEGSFMKVLQARKKKTSTVLTIEPEQPSSEEDGVNLSAFRNDQLDFSDENDAISALSYILPYFSKGNLTDVESKLLPLIKLLFLNTEDGDTPLSHLTNNARNPSLEPESNDATYKNKLRKLNSLKNLLDAEIQEKIDEVKKKEKAAMLIHSNLLGPKLKRQIFQKELQSDQPQGYSLAKIQHVQKRLLRVNRVLKGPKGIRKRHFKEVAYQSIHRKQNAPPIVENTVKVRRLRGPPRELGQLHVVHRPGKFVGNSFNAEPSFLKEHEAAVSSTLKQYLMGRPSASTAPKSLSEVKKSKDLSDTTFILDEANALVRNMKASKPISHSRKKHLFHKSRSHVMHKKAKAKMSQEFRKEDALKSLMLAKRFRLSAVRSLINSPAREAFSSSGELTSQENRLLESVSLLETSKEKCTAQIPFQENISTRKATEPEKTTPEIPARASVFTADSAVTADHFLPTVHQTHETQGEYPSVATDLLSNSPLFSSPGDQFENQLNQQLQSLIPNNDVRKLIAHVIRTLKMDCSEVNVQLPCARLLSRTGLLMKLLSEQQEVKESKAEWDTDPWKNENYISESTEAQSEQKGQEPRERTKEVPRFDYHTKLILAISVTILVMLLIIIICLIKIQSHRRTSEEGKEGSSRGFFWFLPRKKCPSEQESQESSLWRRQPLWLQDTYKPPNATRKKNRAQKIRVQDSSDGDETTDKDKGELGEVSVEKSPVSE</sequence>
<protein>
    <recommendedName>
        <fullName evidence="4">LRRC37A/B like protein 1 C-terminal domain-containing protein</fullName>
    </recommendedName>
</protein>
<feature type="coiled-coil region" evidence="1">
    <location>
        <begin position="215"/>
        <end position="246"/>
    </location>
</feature>
<dbReference type="InterPro" id="IPR015753">
    <property type="entry name" value="LRRC37"/>
</dbReference>
<keyword evidence="3" id="KW-0472">Membrane</keyword>
<feature type="region of interest" description="Disordered" evidence="2">
    <location>
        <begin position="771"/>
        <end position="818"/>
    </location>
</feature>
<keyword evidence="3" id="KW-0812">Transmembrane</keyword>
<evidence type="ECO:0000256" key="3">
    <source>
        <dbReference type="SAM" id="Phobius"/>
    </source>
</evidence>
<accession>A0A7J7TEZ3</accession>
<feature type="compositionally biased region" description="Polar residues" evidence="2">
    <location>
        <begin position="669"/>
        <end position="679"/>
    </location>
</feature>
<feature type="domain" description="LRRC37A/B like protein 1 C-terminal" evidence="4">
    <location>
        <begin position="585"/>
        <end position="731"/>
    </location>
</feature>
<feature type="region of interest" description="Disordered" evidence="2">
    <location>
        <begin position="669"/>
        <end position="690"/>
    </location>
</feature>
<comment type="caution">
    <text evidence="5">The sequence shown here is derived from an EMBL/GenBank/DDBJ whole genome shotgun (WGS) entry which is preliminary data.</text>
</comment>
<evidence type="ECO:0000256" key="2">
    <source>
        <dbReference type="SAM" id="MobiDB-lite"/>
    </source>
</evidence>
<dbReference type="Proteomes" id="UP000585614">
    <property type="component" value="Unassembled WGS sequence"/>
</dbReference>
<evidence type="ECO:0000259" key="4">
    <source>
        <dbReference type="Pfam" id="PF14914"/>
    </source>
</evidence>
<dbReference type="AlphaFoldDB" id="A0A7J7TEZ3"/>
<dbReference type="PANTHER" id="PTHR23045:SF9">
    <property type="entry name" value="LEUCINE RICH REPEAT CONTAINING 37A-RELATED"/>
    <property type="match status" value="1"/>
</dbReference>